<evidence type="ECO:0008006" key="4">
    <source>
        <dbReference type="Google" id="ProtNLM"/>
    </source>
</evidence>
<dbReference type="EMBL" id="JAPDDS010000002">
    <property type="protein sequence ID" value="MCW1884021.1"/>
    <property type="molecule type" value="Genomic_DNA"/>
</dbReference>
<evidence type="ECO:0000313" key="3">
    <source>
        <dbReference type="Proteomes" id="UP001207930"/>
    </source>
</evidence>
<sequence>MQFTFNLRTTGDPSGVQEVEEAIISVTDAAESMGTSTSGGTATLEANLNGAGEAAAGTTEAIVELGDAVNSLGTSTSGGTQTISANLRNAADAASRVERSARPAAGSISALTAEVNRLERELMNLPVGSQAFTDMAARVRAARQALADADQQARRLAGSVRTSGGGANSGAAVLEFSRAFEDAQYGIRGVLNNIPTLIAMLGGSAGLAGVISLVAVAGTQLWERLGNSKTAEEGIKAVEEAAERLAGKLKTLRERRKQVEEMNTADLARPLKEEDTAFRLQTEGIRANIQAMKDRIKAEVELDGAITQGSLGAVDADLRSGKLTADQAAEKRDAIMKAAREREIARANDLAKLDETAAIEAEKAAKRDLASAMFKSVAALDALDDLEQRQRMLKEEQRKRHELNEAQAALFQAQQAWNKLNVFGVEADSAVLGRLRETAEKERRLGEATGTGDQETRATLMIAALEKMFAASDRLSGLEATGGSPRGLDALESEGMKLVENIAKMKDSVVAAEQEITAKTSSLKLAEQASTLAQERGAAAQADRENQQLASDRVSAQQAVREAEQQAAERITKLLDDVLESLGDAASSPKVQGKADELKAILENGLQRGEEDQTRLLLQQLIGQMDAGDRKRGEMYQRMLTTMERSVNVISIMTGRLTDFEGRMTTVEGNIRNAYSR</sequence>
<feature type="coiled-coil region" evidence="1">
    <location>
        <begin position="539"/>
        <end position="566"/>
    </location>
</feature>
<evidence type="ECO:0000313" key="2">
    <source>
        <dbReference type="EMBL" id="MCW1884021.1"/>
    </source>
</evidence>
<accession>A0ABT3FKC0</accession>
<keyword evidence="1" id="KW-0175">Coiled coil</keyword>
<comment type="caution">
    <text evidence="2">The sequence shown here is derived from an EMBL/GenBank/DDBJ whole genome shotgun (WGS) entry which is preliminary data.</text>
</comment>
<protein>
    <recommendedName>
        <fullName evidence="4">Bacteriophage tail tape measure N-terminal domain-containing protein</fullName>
    </recommendedName>
</protein>
<organism evidence="2 3">
    <name type="scientific">Luteolibacter flavescens</name>
    <dbReference type="NCBI Taxonomy" id="1859460"/>
    <lineage>
        <taxon>Bacteria</taxon>
        <taxon>Pseudomonadati</taxon>
        <taxon>Verrucomicrobiota</taxon>
        <taxon>Verrucomicrobiia</taxon>
        <taxon>Verrucomicrobiales</taxon>
        <taxon>Verrucomicrobiaceae</taxon>
        <taxon>Luteolibacter</taxon>
    </lineage>
</organism>
<name>A0ABT3FKC0_9BACT</name>
<evidence type="ECO:0000256" key="1">
    <source>
        <dbReference type="SAM" id="Coils"/>
    </source>
</evidence>
<reference evidence="2 3" key="1">
    <citation type="submission" date="2022-10" db="EMBL/GenBank/DDBJ databases">
        <title>Luteolibacter flavescens strain MCCC 1K03193, whole genome shotgun sequencing project.</title>
        <authorList>
            <person name="Zhao G."/>
            <person name="Shen L."/>
        </authorList>
    </citation>
    <scope>NUCLEOTIDE SEQUENCE [LARGE SCALE GENOMIC DNA]</scope>
    <source>
        <strain evidence="2 3">MCCC 1K03193</strain>
    </source>
</reference>
<gene>
    <name evidence="2" type="ORF">OKA04_04725</name>
</gene>
<proteinExistence type="predicted"/>
<feature type="coiled-coil region" evidence="1">
    <location>
        <begin position="235"/>
        <end position="262"/>
    </location>
</feature>
<keyword evidence="3" id="KW-1185">Reference proteome</keyword>
<feature type="coiled-coil region" evidence="1">
    <location>
        <begin position="376"/>
        <end position="409"/>
    </location>
</feature>
<dbReference type="Proteomes" id="UP001207930">
    <property type="component" value="Unassembled WGS sequence"/>
</dbReference>